<name>A0A7C8JSP4_ORBOL</name>
<reference evidence="1 2" key="1">
    <citation type="submission" date="2019-06" db="EMBL/GenBank/DDBJ databases">
        <authorList>
            <person name="Palmer J.M."/>
        </authorList>
    </citation>
    <scope>NUCLEOTIDE SEQUENCE [LARGE SCALE GENOMIC DNA]</scope>
    <source>
        <strain evidence="1 2">TWF703</strain>
    </source>
</reference>
<dbReference type="Pfam" id="PF20174">
    <property type="entry name" value="DUF6540"/>
    <property type="match status" value="1"/>
</dbReference>
<dbReference type="EMBL" id="WIQZ01000007">
    <property type="protein sequence ID" value="KAF3144123.1"/>
    <property type="molecule type" value="Genomic_DNA"/>
</dbReference>
<dbReference type="Proteomes" id="UP000480548">
    <property type="component" value="Unassembled WGS sequence"/>
</dbReference>
<accession>A0A7C8JSP4</accession>
<protein>
    <submittedName>
        <fullName evidence="1">Uncharacterized protein</fullName>
    </submittedName>
</protein>
<dbReference type="AlphaFoldDB" id="A0A7C8JSP4"/>
<dbReference type="InterPro" id="IPR046670">
    <property type="entry name" value="DUF6540"/>
</dbReference>
<gene>
    <name evidence="1" type="ORF">TWF703_009417</name>
</gene>
<evidence type="ECO:0000313" key="2">
    <source>
        <dbReference type="Proteomes" id="UP000480548"/>
    </source>
</evidence>
<comment type="caution">
    <text evidence="1">The sequence shown here is derived from an EMBL/GenBank/DDBJ whole genome shotgun (WGS) entry which is preliminary data.</text>
</comment>
<organism evidence="1 2">
    <name type="scientific">Orbilia oligospora</name>
    <name type="common">Nematode-trapping fungus</name>
    <name type="synonym">Arthrobotrys oligospora</name>
    <dbReference type="NCBI Taxonomy" id="2813651"/>
    <lineage>
        <taxon>Eukaryota</taxon>
        <taxon>Fungi</taxon>
        <taxon>Dikarya</taxon>
        <taxon>Ascomycota</taxon>
        <taxon>Pezizomycotina</taxon>
        <taxon>Orbiliomycetes</taxon>
        <taxon>Orbiliales</taxon>
        <taxon>Orbiliaceae</taxon>
        <taxon>Orbilia</taxon>
    </lineage>
</organism>
<evidence type="ECO:0000313" key="1">
    <source>
        <dbReference type="EMBL" id="KAF3144123.1"/>
    </source>
</evidence>
<proteinExistence type="predicted"/>
<sequence>MTSSISLIIYNGGLFKDHWSLFIPTIGEDIGYRLHATGDLRTGFEFELIERYDLENTNRRHTKKFLSEITISDVDGVIQVARQTPTPGPSLRSTSYDGPKVRLSQQRNCQDWVIDVLEALESEGFVQAGTRSQVKTQS</sequence>